<organism evidence="8 9">
    <name type="scientific">Microlunatus endophyticus</name>
    <dbReference type="NCBI Taxonomy" id="1716077"/>
    <lineage>
        <taxon>Bacteria</taxon>
        <taxon>Bacillati</taxon>
        <taxon>Actinomycetota</taxon>
        <taxon>Actinomycetes</taxon>
        <taxon>Propionibacteriales</taxon>
        <taxon>Propionibacteriaceae</taxon>
        <taxon>Microlunatus</taxon>
    </lineage>
</organism>
<dbReference type="PANTHER" id="PTHR46323">
    <property type="entry name" value="BETA-GALACTOSIDASE"/>
    <property type="match status" value="1"/>
</dbReference>
<dbReference type="EC" id="3.2.1.23" evidence="3"/>
<evidence type="ECO:0000256" key="6">
    <source>
        <dbReference type="ARBA" id="ARBA00032230"/>
    </source>
</evidence>
<dbReference type="InterPro" id="IPR013783">
    <property type="entry name" value="Ig-like_fold"/>
</dbReference>
<dbReference type="Gene3D" id="3.20.20.80">
    <property type="entry name" value="Glycosidases"/>
    <property type="match status" value="1"/>
</dbReference>
<dbReference type="SUPFAM" id="SSF74650">
    <property type="entry name" value="Galactose mutarotase-like"/>
    <property type="match status" value="1"/>
</dbReference>
<dbReference type="InterPro" id="IPR006103">
    <property type="entry name" value="Glyco_hydro_2_cat"/>
</dbReference>
<comment type="similarity">
    <text evidence="2">Belongs to the glycosyl hydrolase 2 family.</text>
</comment>
<evidence type="ECO:0000259" key="7">
    <source>
        <dbReference type="SMART" id="SM01038"/>
    </source>
</evidence>
<accession>A0A917SG62</accession>
<dbReference type="InterPro" id="IPR004199">
    <property type="entry name" value="B-gal_small/dom_5"/>
</dbReference>
<keyword evidence="5" id="KW-0326">Glycosidase</keyword>
<dbReference type="SUPFAM" id="SSF49785">
    <property type="entry name" value="Galactose-binding domain-like"/>
    <property type="match status" value="1"/>
</dbReference>
<evidence type="ECO:0000256" key="1">
    <source>
        <dbReference type="ARBA" id="ARBA00001412"/>
    </source>
</evidence>
<protein>
    <recommendedName>
        <fullName evidence="3">beta-galactosidase</fullName>
        <ecNumber evidence="3">3.2.1.23</ecNumber>
    </recommendedName>
    <alternativeName>
        <fullName evidence="6">Lactase</fullName>
    </alternativeName>
</protein>
<dbReference type="InterPro" id="IPR008979">
    <property type="entry name" value="Galactose-bd-like_sf"/>
</dbReference>
<evidence type="ECO:0000313" key="8">
    <source>
        <dbReference type="EMBL" id="GGL80433.1"/>
    </source>
</evidence>
<dbReference type="InterPro" id="IPR011013">
    <property type="entry name" value="Gal_mutarotase_sf_dom"/>
</dbReference>
<dbReference type="GO" id="GO:0009341">
    <property type="term" value="C:beta-galactosidase complex"/>
    <property type="evidence" value="ECO:0007669"/>
    <property type="project" value="InterPro"/>
</dbReference>
<dbReference type="PROSITE" id="PS00719">
    <property type="entry name" value="GLYCOSYL_HYDROL_F2_1"/>
    <property type="match status" value="1"/>
</dbReference>
<dbReference type="Pfam" id="PF16353">
    <property type="entry name" value="LacZ_4"/>
    <property type="match status" value="1"/>
</dbReference>
<dbReference type="EMBL" id="BMMZ01000015">
    <property type="protein sequence ID" value="GGL80433.1"/>
    <property type="molecule type" value="Genomic_DNA"/>
</dbReference>
<dbReference type="InterPro" id="IPR014718">
    <property type="entry name" value="GH-type_carb-bd"/>
</dbReference>
<keyword evidence="9" id="KW-1185">Reference proteome</keyword>
<dbReference type="AlphaFoldDB" id="A0A917SG62"/>
<evidence type="ECO:0000256" key="3">
    <source>
        <dbReference type="ARBA" id="ARBA00012756"/>
    </source>
</evidence>
<dbReference type="SMART" id="SM01038">
    <property type="entry name" value="Bgal_small_N"/>
    <property type="match status" value="1"/>
</dbReference>
<dbReference type="InterPro" id="IPR023230">
    <property type="entry name" value="Glyco_hydro_2_CS"/>
</dbReference>
<dbReference type="GO" id="GO:0030246">
    <property type="term" value="F:carbohydrate binding"/>
    <property type="evidence" value="ECO:0007669"/>
    <property type="project" value="InterPro"/>
</dbReference>
<reference evidence="8" key="2">
    <citation type="submission" date="2020-09" db="EMBL/GenBank/DDBJ databases">
        <authorList>
            <person name="Sun Q."/>
            <person name="Zhou Y."/>
        </authorList>
    </citation>
    <scope>NUCLEOTIDE SEQUENCE</scope>
    <source>
        <strain evidence="8">CGMCC 4.7306</strain>
    </source>
</reference>
<reference evidence="8" key="1">
    <citation type="journal article" date="2014" name="Int. J. Syst. Evol. Microbiol.">
        <title>Complete genome sequence of Corynebacterium casei LMG S-19264T (=DSM 44701T), isolated from a smear-ripened cheese.</title>
        <authorList>
            <consortium name="US DOE Joint Genome Institute (JGI-PGF)"/>
            <person name="Walter F."/>
            <person name="Albersmeier A."/>
            <person name="Kalinowski J."/>
            <person name="Ruckert C."/>
        </authorList>
    </citation>
    <scope>NUCLEOTIDE SEQUENCE</scope>
    <source>
        <strain evidence="8">CGMCC 4.7306</strain>
    </source>
</reference>
<dbReference type="Gene3D" id="2.70.98.10">
    <property type="match status" value="1"/>
</dbReference>
<keyword evidence="4" id="KW-0378">Hydrolase</keyword>
<dbReference type="GO" id="GO:0005990">
    <property type="term" value="P:lactose catabolic process"/>
    <property type="evidence" value="ECO:0007669"/>
    <property type="project" value="TreeGrafter"/>
</dbReference>
<dbReference type="SUPFAM" id="SSF51445">
    <property type="entry name" value="(Trans)glycosidases"/>
    <property type="match status" value="1"/>
</dbReference>
<dbReference type="Proteomes" id="UP000613840">
    <property type="component" value="Unassembled WGS sequence"/>
</dbReference>
<dbReference type="InterPro" id="IPR050347">
    <property type="entry name" value="Bact_Beta-galactosidase"/>
</dbReference>
<dbReference type="Gene3D" id="2.60.120.260">
    <property type="entry name" value="Galactose-binding domain-like"/>
    <property type="match status" value="1"/>
</dbReference>
<evidence type="ECO:0000313" key="9">
    <source>
        <dbReference type="Proteomes" id="UP000613840"/>
    </source>
</evidence>
<dbReference type="Gene3D" id="2.60.40.10">
    <property type="entry name" value="Immunoglobulins"/>
    <property type="match status" value="2"/>
</dbReference>
<dbReference type="InterPro" id="IPR032312">
    <property type="entry name" value="LacZ_4"/>
</dbReference>
<dbReference type="PRINTS" id="PR00132">
    <property type="entry name" value="GLHYDRLASE2"/>
</dbReference>
<evidence type="ECO:0000256" key="2">
    <source>
        <dbReference type="ARBA" id="ARBA00007401"/>
    </source>
</evidence>
<evidence type="ECO:0000256" key="4">
    <source>
        <dbReference type="ARBA" id="ARBA00022801"/>
    </source>
</evidence>
<dbReference type="InterPro" id="IPR006101">
    <property type="entry name" value="Glyco_hydro_2"/>
</dbReference>
<proteinExistence type="inferred from homology"/>
<dbReference type="SUPFAM" id="SSF49303">
    <property type="entry name" value="beta-Galactosidase/glucuronidase domain"/>
    <property type="match status" value="2"/>
</dbReference>
<comment type="catalytic activity">
    <reaction evidence="1">
        <text>Hydrolysis of terminal non-reducing beta-D-galactose residues in beta-D-galactosides.</text>
        <dbReference type="EC" id="3.2.1.23"/>
    </reaction>
</comment>
<dbReference type="RefSeq" id="WP_188897776.1">
    <property type="nucleotide sequence ID" value="NZ_BMMZ01000015.1"/>
</dbReference>
<dbReference type="Pfam" id="PF02836">
    <property type="entry name" value="Glyco_hydro_2_C"/>
    <property type="match status" value="1"/>
</dbReference>
<dbReference type="PANTHER" id="PTHR46323:SF2">
    <property type="entry name" value="BETA-GALACTOSIDASE"/>
    <property type="match status" value="1"/>
</dbReference>
<feature type="domain" description="Beta galactosidase small chain/" evidence="7">
    <location>
        <begin position="695"/>
        <end position="966"/>
    </location>
</feature>
<comment type="caution">
    <text evidence="8">The sequence shown here is derived from an EMBL/GenBank/DDBJ whole genome shotgun (WGS) entry which is preliminary data.</text>
</comment>
<dbReference type="InterPro" id="IPR036156">
    <property type="entry name" value="Beta-gal/glucu_dom_sf"/>
</dbReference>
<sequence>MDLSSVEPGVGTLPPRARFRSSLGEQSLNGDWRFRLSPSLAAAPAGIEAEDYDDSDWDRIPVPSSWSLHDVARRHGAAPIYTNVQFPFPLDPPFVPDENPIGDHRLSFDTGEEFLSGAVLRFDGIDNTADIWLNGELLGTTRGSRLPSEFDVSHLLRPAGNVLVARVAQWSATSYLEDQDMWWLPGIFRDVTLIARPDSAIRDLFVHAGYSDGTGTLRVEVDSSLPATIAVDELGVEIAPGQTVELDHVTGWSAEEPKLYAATITTDVEQITTKIGFRTVRVVDTQVLINDRPVVFKGVNRHEHHPDLGRVIPRSVVESELRLMKQHNINAIRTSHYPPHPDLLDLADELGFYVIDECDLETHGFGMNEWRRNPVAEPEWRPALVERMTRMVNRDKNHPSIFCWSLGNECGTGDNLKAMAETARAIDGSRLIHYEGDWDSSYVDLYSRMYAAVDEVEKIGQGVEDQTTDPAADAHRRALPFILCEYVHAMGNGPGGMTEYMELFDKYPRLVGGFVWEWLEHGIRTHTDDGREYFAYGGDFGEPVHDGNFVIDGLVSADREPRPGLIDLKKVYEPVKLEVAEDWSTLTVTNKYAFSGLDHLRFDWAAEDAEGRYAAGVLPGVAVGAGDRATLALPPEATAARHDGAVLTVTARLAKDTAWASEGHEITWGQAGSPAAAAPPVTGDVPVEHTDAGLRLGPALFDAATGRLVDFGGAVVDGPRLNIWRAPTDNDNGMDHSVRRRVSGGWERARLDKFAGRLATIAEVHDDAGPGLVITTRYAAPSFDRFIDTTVTWRSDGRRVTAEVALELSGEWPPNLARIGLDFALDGGYDRLAWAGLGPGQQYPDTGQAARLGYFSASVDELQVPYVRPQENGSRQAKRLTLSGGGRDLTLSGDDFSFAARPWSQAVLAAAEHAIDLEPDGRLHLTIDHRQQGIGTASCGPGVLPAYALDPAQLNGSDLNFTLTLE</sequence>
<dbReference type="InterPro" id="IPR017853">
    <property type="entry name" value="GH"/>
</dbReference>
<dbReference type="InterPro" id="IPR006104">
    <property type="entry name" value="Glyco_hydro_2_N"/>
</dbReference>
<dbReference type="Pfam" id="PF02837">
    <property type="entry name" value="Glyco_hydro_2_N"/>
    <property type="match status" value="1"/>
</dbReference>
<dbReference type="Pfam" id="PF02929">
    <property type="entry name" value="Bgal_small_N"/>
    <property type="match status" value="1"/>
</dbReference>
<dbReference type="GO" id="GO:0004565">
    <property type="term" value="F:beta-galactosidase activity"/>
    <property type="evidence" value="ECO:0007669"/>
    <property type="project" value="UniProtKB-EC"/>
</dbReference>
<evidence type="ECO:0000256" key="5">
    <source>
        <dbReference type="ARBA" id="ARBA00023295"/>
    </source>
</evidence>
<gene>
    <name evidence="8" type="primary">lacZ</name>
    <name evidence="8" type="ORF">GCM10011575_43400</name>
</gene>
<name>A0A917SG62_9ACTN</name>